<name>F2LT49_BURGS</name>
<evidence type="ECO:0000256" key="3">
    <source>
        <dbReference type="ARBA" id="ARBA00022679"/>
    </source>
</evidence>
<dbReference type="GO" id="GO:0032259">
    <property type="term" value="P:methylation"/>
    <property type="evidence" value="ECO:0007669"/>
    <property type="project" value="UniProtKB-KW"/>
</dbReference>
<keyword evidence="2" id="KW-0489">Methyltransferase</keyword>
<reference evidence="6 7" key="1">
    <citation type="journal article" date="2011" name="J. Bacteriol.">
        <title>Complete genome sequence of Burkholderia gladioli BSR3.</title>
        <authorList>
            <person name="Seo Y.S."/>
            <person name="Lim J."/>
            <person name="Choi B.S."/>
            <person name="Kim H."/>
            <person name="Goo E."/>
            <person name="Lee B."/>
            <person name="Lim J.S."/>
            <person name="Choi I.Y."/>
            <person name="Moon J.S."/>
            <person name="Kim J."/>
            <person name="Hwang I."/>
        </authorList>
    </citation>
    <scope>NUCLEOTIDE SEQUENCE [LARGE SCALE GENOMIC DNA]</scope>
    <source>
        <strain evidence="6 7">BSR3</strain>
        <plasmid evidence="6">bgla_4p</plasmid>
    </source>
</reference>
<comment type="similarity">
    <text evidence="1">Belongs to the CFA/CMAS family.</text>
</comment>
<keyword evidence="6" id="KW-0614">Plasmid</keyword>
<accession>F2LT49</accession>
<dbReference type="GO" id="GO:0008610">
    <property type="term" value="P:lipid biosynthetic process"/>
    <property type="evidence" value="ECO:0007669"/>
    <property type="project" value="InterPro"/>
</dbReference>
<dbReference type="GO" id="GO:0008168">
    <property type="term" value="F:methyltransferase activity"/>
    <property type="evidence" value="ECO:0007669"/>
    <property type="project" value="UniProtKB-KW"/>
</dbReference>
<evidence type="ECO:0000256" key="4">
    <source>
        <dbReference type="ARBA" id="ARBA00022691"/>
    </source>
</evidence>
<evidence type="ECO:0000256" key="1">
    <source>
        <dbReference type="ARBA" id="ARBA00010815"/>
    </source>
</evidence>
<keyword evidence="4" id="KW-0949">S-adenosyl-L-methionine</keyword>
<gene>
    <name evidence="6" type="ordered locus">bgla_4p1410</name>
</gene>
<geneLocation type="plasmid" evidence="6 7">
    <name>bgla_4p</name>
</geneLocation>
<dbReference type="PANTHER" id="PTHR43667:SF1">
    <property type="entry name" value="CYCLOPROPANE-FATTY-ACYL-PHOSPHOLIPID SYNTHASE"/>
    <property type="match status" value="1"/>
</dbReference>
<dbReference type="SUPFAM" id="SSF53335">
    <property type="entry name" value="S-adenosyl-L-methionine-dependent methyltransferases"/>
    <property type="match status" value="1"/>
</dbReference>
<evidence type="ECO:0000256" key="5">
    <source>
        <dbReference type="ARBA" id="ARBA00023098"/>
    </source>
</evidence>
<dbReference type="Gene3D" id="3.40.50.150">
    <property type="entry name" value="Vaccinia Virus protein VP39"/>
    <property type="match status" value="1"/>
</dbReference>
<dbReference type="InterPro" id="IPR029063">
    <property type="entry name" value="SAM-dependent_MTases_sf"/>
</dbReference>
<evidence type="ECO:0000313" key="6">
    <source>
        <dbReference type="EMBL" id="AEA65925.1"/>
    </source>
</evidence>
<dbReference type="CDD" id="cd02440">
    <property type="entry name" value="AdoMet_MTases"/>
    <property type="match status" value="1"/>
</dbReference>
<evidence type="ECO:0000256" key="2">
    <source>
        <dbReference type="ARBA" id="ARBA00022603"/>
    </source>
</evidence>
<proteinExistence type="inferred from homology"/>
<keyword evidence="7" id="KW-1185">Reference proteome</keyword>
<dbReference type="KEGG" id="bgd:bgla_4p1410"/>
<dbReference type="HOGENOM" id="CLU_026434_3_0_4"/>
<evidence type="ECO:0000313" key="7">
    <source>
        <dbReference type="Proteomes" id="UP000008316"/>
    </source>
</evidence>
<dbReference type="InterPro" id="IPR003333">
    <property type="entry name" value="CMAS"/>
</dbReference>
<dbReference type="EMBL" id="CP002604">
    <property type="protein sequence ID" value="AEA65925.1"/>
    <property type="molecule type" value="Genomic_DNA"/>
</dbReference>
<sequence>MTSEADKLRLTTEPTFGASAQAIQYHYDIGNAFLALAQEGGRNYSCAMYRDGDTHEEAQIRKLDYHIDQIRAHGAARVLDIGCGWGSLLNRLVTVAGVGQAVGLTLSNEQISHIRDSYRHPGIEVLLRNWQDFRPDEPFDGIISLGAFEHFAKIDEDKLEVYRLYFERCHAFLKPGARMSLQTMGYGDVPRDRQHTDLFIAREVFPESDLPYLADIVRASEMLFEVELVRNDRHDYTRTMRAWFENLRANRERALALAPLHVIERYERMYRTMSYSFDLGAFALYRITFRRVEPNRLGVRAS</sequence>
<dbReference type="PANTHER" id="PTHR43667">
    <property type="entry name" value="CYCLOPROPANE-FATTY-ACYL-PHOSPHOLIPID SYNTHASE"/>
    <property type="match status" value="1"/>
</dbReference>
<keyword evidence="5" id="KW-0443">Lipid metabolism</keyword>
<dbReference type="Pfam" id="PF02353">
    <property type="entry name" value="CMAS"/>
    <property type="match status" value="1"/>
</dbReference>
<dbReference type="RefSeq" id="WP_013700097.1">
    <property type="nucleotide sequence ID" value="NC_015383.1"/>
</dbReference>
<dbReference type="Proteomes" id="UP000008316">
    <property type="component" value="Plasmid bgla_4p"/>
</dbReference>
<protein>
    <submittedName>
        <fullName evidence="6">Putative cyclopropane-fatty-acyl-phospholipid synthase</fullName>
    </submittedName>
</protein>
<dbReference type="AlphaFoldDB" id="F2LT49"/>
<dbReference type="InterPro" id="IPR050723">
    <property type="entry name" value="CFA/CMAS"/>
</dbReference>
<organism evidence="6 7">
    <name type="scientific">Burkholderia gladioli (strain BSR3)</name>
    <dbReference type="NCBI Taxonomy" id="999541"/>
    <lineage>
        <taxon>Bacteria</taxon>
        <taxon>Pseudomonadati</taxon>
        <taxon>Pseudomonadota</taxon>
        <taxon>Betaproteobacteria</taxon>
        <taxon>Burkholderiales</taxon>
        <taxon>Burkholderiaceae</taxon>
        <taxon>Burkholderia</taxon>
    </lineage>
</organism>
<keyword evidence="3" id="KW-0808">Transferase</keyword>
<dbReference type="PIRSF" id="PIRSF003085">
    <property type="entry name" value="CMAS"/>
    <property type="match status" value="1"/>
</dbReference>